<name>A0ABS6IFF4_9HYPH</name>
<keyword evidence="4" id="KW-0472">Membrane</keyword>
<keyword evidence="7" id="KW-1185">Reference proteome</keyword>
<organism evidence="6 7">
    <name type="scientific">Reyranella humidisoli</name>
    <dbReference type="NCBI Taxonomy" id="2849149"/>
    <lineage>
        <taxon>Bacteria</taxon>
        <taxon>Pseudomonadati</taxon>
        <taxon>Pseudomonadota</taxon>
        <taxon>Alphaproteobacteria</taxon>
        <taxon>Hyphomicrobiales</taxon>
        <taxon>Reyranellaceae</taxon>
        <taxon>Reyranella</taxon>
    </lineage>
</organism>
<dbReference type="PANTHER" id="PTHR30168:SF0">
    <property type="entry name" value="INNER MEMBRANE PROTEIN"/>
    <property type="match status" value="1"/>
</dbReference>
<evidence type="ECO:0000256" key="4">
    <source>
        <dbReference type="ARBA" id="ARBA00023136"/>
    </source>
</evidence>
<sequence length="315" mass="33500">MQMDGDQSNNIEDRRGEGGGFGGGGLGGGGFPIPMGGGGGGLFKGGFGLVAFVVIAMIMGADPGAILSDIAGGGGGTSSSMPAPPSSSASRTPGTQAPAGDAESQFVSRVLKSTEDVWQDIFRDMGRQYRDPKLVLFRDATRTECGVGQAAMGPFYCPADQRVYLDLGFFDELARRFRVPGQFPQAYVIAHEVGHHVQNLLGISSKVQQMRQSMSKRDSNALSVRTELQADCFAGVWANRADKQRGGKMIDDKDVDQALAAASAIGDDALQKQSQGRVVPDSFTHGTSAQRARWFRKGLETGDPRQCDTFRAQQL</sequence>
<dbReference type="RefSeq" id="WP_216957574.1">
    <property type="nucleotide sequence ID" value="NZ_JAHOPB010000001.1"/>
</dbReference>
<accession>A0ABS6IFF4</accession>
<evidence type="ECO:0000256" key="3">
    <source>
        <dbReference type="ARBA" id="ARBA00022989"/>
    </source>
</evidence>
<dbReference type="InterPro" id="IPR007343">
    <property type="entry name" value="Uncharacterised_pept_Zn_put"/>
</dbReference>
<comment type="caution">
    <text evidence="6">The sequence shown here is derived from an EMBL/GenBank/DDBJ whole genome shotgun (WGS) entry which is preliminary data.</text>
</comment>
<dbReference type="Pfam" id="PF04228">
    <property type="entry name" value="Zn_peptidase"/>
    <property type="match status" value="1"/>
</dbReference>
<evidence type="ECO:0000313" key="7">
    <source>
        <dbReference type="Proteomes" id="UP000727907"/>
    </source>
</evidence>
<feature type="compositionally biased region" description="Low complexity" evidence="5">
    <location>
        <begin position="78"/>
        <end position="95"/>
    </location>
</feature>
<dbReference type="PANTHER" id="PTHR30168">
    <property type="entry name" value="PUTATIVE MEMBRANE PROTEIN YPFJ"/>
    <property type="match status" value="1"/>
</dbReference>
<evidence type="ECO:0000256" key="5">
    <source>
        <dbReference type="SAM" id="MobiDB-lite"/>
    </source>
</evidence>
<keyword evidence="2" id="KW-0812">Transmembrane</keyword>
<feature type="region of interest" description="Disordered" evidence="5">
    <location>
        <begin position="1"/>
        <end position="25"/>
    </location>
</feature>
<feature type="compositionally biased region" description="Polar residues" evidence="5">
    <location>
        <begin position="1"/>
        <end position="10"/>
    </location>
</feature>
<gene>
    <name evidence="6" type="ORF">KQ910_06085</name>
</gene>
<keyword evidence="3" id="KW-1133">Transmembrane helix</keyword>
<proteinExistence type="predicted"/>
<evidence type="ECO:0000256" key="2">
    <source>
        <dbReference type="ARBA" id="ARBA00022692"/>
    </source>
</evidence>
<feature type="region of interest" description="Disordered" evidence="5">
    <location>
        <begin position="74"/>
        <end position="105"/>
    </location>
</feature>
<dbReference type="EMBL" id="JAHOPB010000001">
    <property type="protein sequence ID" value="MBU8873324.1"/>
    <property type="molecule type" value="Genomic_DNA"/>
</dbReference>
<reference evidence="6 7" key="1">
    <citation type="submission" date="2021-06" db="EMBL/GenBank/DDBJ databases">
        <authorList>
            <person name="Lee D.H."/>
        </authorList>
    </citation>
    <scope>NUCLEOTIDE SEQUENCE [LARGE SCALE GENOMIC DNA]</scope>
    <source>
        <strain evidence="6 7">MMS21-HV4-11</strain>
    </source>
</reference>
<comment type="subcellular location">
    <subcellularLocation>
        <location evidence="1">Membrane</location>
        <topology evidence="1">Single-pass membrane protein</topology>
    </subcellularLocation>
</comment>
<evidence type="ECO:0000256" key="1">
    <source>
        <dbReference type="ARBA" id="ARBA00004167"/>
    </source>
</evidence>
<evidence type="ECO:0000313" key="6">
    <source>
        <dbReference type="EMBL" id="MBU8873324.1"/>
    </source>
</evidence>
<dbReference type="Proteomes" id="UP000727907">
    <property type="component" value="Unassembled WGS sequence"/>
</dbReference>
<protein>
    <submittedName>
        <fullName evidence="6">Zinc metallopeptidase</fullName>
    </submittedName>
</protein>